<dbReference type="InterPro" id="IPR011200">
    <property type="entry name" value="UCP012608"/>
</dbReference>
<organism evidence="1 2">
    <name type="scientific">Actinomycetospora endophytica</name>
    <dbReference type="NCBI Taxonomy" id="2291215"/>
    <lineage>
        <taxon>Bacteria</taxon>
        <taxon>Bacillati</taxon>
        <taxon>Actinomycetota</taxon>
        <taxon>Actinomycetes</taxon>
        <taxon>Pseudonocardiales</taxon>
        <taxon>Pseudonocardiaceae</taxon>
        <taxon>Actinomycetospora</taxon>
    </lineage>
</organism>
<dbReference type="Pfam" id="PF10094">
    <property type="entry name" value="DUF2332"/>
    <property type="match status" value="1"/>
</dbReference>
<sequence length="213" mass="21877">MPGTGARGVDAEGRDREAGCCAVLYPAVAEAAGRVGATAIGLIGVGRSAGPNLAVDRVGITYDDGRSLGDPSAPEQHTAAVVGDRPIPARPLPDVVTRAAVEHDPIAGLSDALAAVPADALRVVMTTWALSRLRPEKRLRFVDRLEDAAVARVVAWVSVEGVGVAPGVPTLGDRPASGHSIVGLTLFGGPAPGSEALGRCWSRGRWLSWLVDS</sequence>
<proteinExistence type="predicted"/>
<accession>A0ABS8PAT7</accession>
<keyword evidence="2" id="KW-1185">Reference proteome</keyword>
<reference evidence="1 2" key="1">
    <citation type="submission" date="2021-11" db="EMBL/GenBank/DDBJ databases">
        <title>Draft genome sequence of Actinomycetospora sp. SF1 isolated from the rhizosphere soil.</title>
        <authorList>
            <person name="Duangmal K."/>
            <person name="Chantavorakit T."/>
        </authorList>
    </citation>
    <scope>NUCLEOTIDE SEQUENCE [LARGE SCALE GENOMIC DNA]</scope>
    <source>
        <strain evidence="1 2">TBRC 5722</strain>
    </source>
</reference>
<evidence type="ECO:0000313" key="1">
    <source>
        <dbReference type="EMBL" id="MCD2195387.1"/>
    </source>
</evidence>
<evidence type="ECO:0000313" key="2">
    <source>
        <dbReference type="Proteomes" id="UP001199469"/>
    </source>
</evidence>
<dbReference type="RefSeq" id="WP_230736459.1">
    <property type="nucleotide sequence ID" value="NZ_JAJNDB010000004.1"/>
</dbReference>
<protein>
    <submittedName>
        <fullName evidence="1">DUF2332 domain-containing protein</fullName>
    </submittedName>
</protein>
<dbReference type="Proteomes" id="UP001199469">
    <property type="component" value="Unassembled WGS sequence"/>
</dbReference>
<dbReference type="EMBL" id="JAJNDB010000004">
    <property type="protein sequence ID" value="MCD2195387.1"/>
    <property type="molecule type" value="Genomic_DNA"/>
</dbReference>
<name>A0ABS8PAT7_9PSEU</name>
<comment type="caution">
    <text evidence="1">The sequence shown here is derived from an EMBL/GenBank/DDBJ whole genome shotgun (WGS) entry which is preliminary data.</text>
</comment>
<gene>
    <name evidence="1" type="ORF">LQ327_18620</name>
</gene>